<evidence type="ECO:0000256" key="4">
    <source>
        <dbReference type="ARBA" id="ARBA00022597"/>
    </source>
</evidence>
<organism evidence="10 11">
    <name type="scientific">Diatraea saccharalis</name>
    <name type="common">sugarcane borer</name>
    <dbReference type="NCBI Taxonomy" id="40085"/>
    <lineage>
        <taxon>Eukaryota</taxon>
        <taxon>Metazoa</taxon>
        <taxon>Ecdysozoa</taxon>
        <taxon>Arthropoda</taxon>
        <taxon>Hexapoda</taxon>
        <taxon>Insecta</taxon>
        <taxon>Pterygota</taxon>
        <taxon>Neoptera</taxon>
        <taxon>Endopterygota</taxon>
        <taxon>Lepidoptera</taxon>
        <taxon>Glossata</taxon>
        <taxon>Ditrysia</taxon>
        <taxon>Pyraloidea</taxon>
        <taxon>Crambidae</taxon>
        <taxon>Crambinae</taxon>
        <taxon>Diatraea</taxon>
    </lineage>
</organism>
<keyword evidence="7 8" id="KW-0472">Membrane</keyword>
<proteinExistence type="predicted"/>
<dbReference type="InterPro" id="IPR005828">
    <property type="entry name" value="MFS_sugar_transport-like"/>
</dbReference>
<dbReference type="GO" id="GO:0022857">
    <property type="term" value="F:transmembrane transporter activity"/>
    <property type="evidence" value="ECO:0007669"/>
    <property type="project" value="InterPro"/>
</dbReference>
<evidence type="ECO:0000313" key="11">
    <source>
        <dbReference type="Proteomes" id="UP001153714"/>
    </source>
</evidence>
<dbReference type="PROSITE" id="PS00216">
    <property type="entry name" value="SUGAR_TRANSPORT_1"/>
    <property type="match status" value="1"/>
</dbReference>
<feature type="transmembrane region" description="Helical" evidence="8">
    <location>
        <begin position="138"/>
        <end position="158"/>
    </location>
</feature>
<keyword evidence="2" id="KW-0813">Transport</keyword>
<feature type="transmembrane region" description="Helical" evidence="8">
    <location>
        <begin position="337"/>
        <end position="359"/>
    </location>
</feature>
<evidence type="ECO:0000256" key="6">
    <source>
        <dbReference type="ARBA" id="ARBA00022989"/>
    </source>
</evidence>
<name>A0A9N9RAV0_9NEOP</name>
<accession>A0A9N9RAV0</accession>
<dbReference type="InterPro" id="IPR005829">
    <property type="entry name" value="Sugar_transporter_CS"/>
</dbReference>
<feature type="transmembrane region" description="Helical" evidence="8">
    <location>
        <begin position="271"/>
        <end position="293"/>
    </location>
</feature>
<feature type="transmembrane region" description="Helical" evidence="8">
    <location>
        <begin position="80"/>
        <end position="98"/>
    </location>
</feature>
<dbReference type="EMBL" id="OU893336">
    <property type="protein sequence ID" value="CAG9792851.1"/>
    <property type="molecule type" value="Genomic_DNA"/>
</dbReference>
<dbReference type="InterPro" id="IPR036259">
    <property type="entry name" value="MFS_trans_sf"/>
</dbReference>
<keyword evidence="4" id="KW-0762">Sugar transport</keyword>
<reference evidence="10" key="2">
    <citation type="submission" date="2022-10" db="EMBL/GenBank/DDBJ databases">
        <authorList>
            <consortium name="ENA_rothamsted_submissions"/>
            <consortium name="culmorum"/>
            <person name="King R."/>
        </authorList>
    </citation>
    <scope>NUCLEOTIDE SEQUENCE</scope>
</reference>
<feature type="transmembrane region" description="Helical" evidence="8">
    <location>
        <begin position="433"/>
        <end position="452"/>
    </location>
</feature>
<keyword evidence="11" id="KW-1185">Reference proteome</keyword>
<evidence type="ECO:0000256" key="2">
    <source>
        <dbReference type="ARBA" id="ARBA00022448"/>
    </source>
</evidence>
<feature type="transmembrane region" description="Helical" evidence="8">
    <location>
        <begin position="164"/>
        <end position="183"/>
    </location>
</feature>
<evidence type="ECO:0000313" key="10">
    <source>
        <dbReference type="EMBL" id="CAG9792851.1"/>
    </source>
</evidence>
<dbReference type="FunFam" id="1.20.1250.20:FF:000218">
    <property type="entry name" value="facilitated trehalose transporter Tret1"/>
    <property type="match status" value="1"/>
</dbReference>
<reference evidence="10" key="1">
    <citation type="submission" date="2021-12" db="EMBL/GenBank/DDBJ databases">
        <authorList>
            <person name="King R."/>
        </authorList>
    </citation>
    <scope>NUCLEOTIDE SEQUENCE</scope>
</reference>
<dbReference type="PROSITE" id="PS50850">
    <property type="entry name" value="MFS"/>
    <property type="match status" value="1"/>
</dbReference>
<dbReference type="PANTHER" id="PTHR48021">
    <property type="match status" value="1"/>
</dbReference>
<evidence type="ECO:0000256" key="1">
    <source>
        <dbReference type="ARBA" id="ARBA00004651"/>
    </source>
</evidence>
<keyword evidence="5 8" id="KW-0812">Transmembrane</keyword>
<dbReference type="SUPFAM" id="SSF103473">
    <property type="entry name" value="MFS general substrate transporter"/>
    <property type="match status" value="1"/>
</dbReference>
<dbReference type="InterPro" id="IPR050549">
    <property type="entry name" value="MFS_Trehalose_Transporter"/>
</dbReference>
<evidence type="ECO:0000256" key="8">
    <source>
        <dbReference type="SAM" id="Phobius"/>
    </source>
</evidence>
<feature type="transmembrane region" description="Helical" evidence="8">
    <location>
        <begin position="365"/>
        <end position="389"/>
    </location>
</feature>
<comment type="subcellular location">
    <subcellularLocation>
        <location evidence="1">Cell membrane</location>
        <topology evidence="1">Multi-pass membrane protein</topology>
    </subcellularLocation>
</comment>
<keyword evidence="6 8" id="KW-1133">Transmembrane helix</keyword>
<keyword evidence="3" id="KW-1003">Cell membrane</keyword>
<gene>
    <name evidence="10" type="ORF">DIATSA_LOCUS10338</name>
</gene>
<dbReference type="OrthoDB" id="8120565at2759"/>
<evidence type="ECO:0000256" key="7">
    <source>
        <dbReference type="ARBA" id="ARBA00023136"/>
    </source>
</evidence>
<dbReference type="Pfam" id="PF00083">
    <property type="entry name" value="Sugar_tr"/>
    <property type="match status" value="1"/>
</dbReference>
<dbReference type="InterPro" id="IPR020846">
    <property type="entry name" value="MFS_dom"/>
</dbReference>
<protein>
    <recommendedName>
        <fullName evidence="9">Major facilitator superfamily (MFS) profile domain-containing protein</fullName>
    </recommendedName>
</protein>
<feature type="transmembrane region" description="Helical" evidence="8">
    <location>
        <begin position="50"/>
        <end position="73"/>
    </location>
</feature>
<feature type="transmembrane region" description="Helical" evidence="8">
    <location>
        <begin position="104"/>
        <end position="126"/>
    </location>
</feature>
<dbReference type="GO" id="GO:0005886">
    <property type="term" value="C:plasma membrane"/>
    <property type="evidence" value="ECO:0007669"/>
    <property type="project" value="UniProtKB-SubCell"/>
</dbReference>
<evidence type="ECO:0000259" key="9">
    <source>
        <dbReference type="PROSITE" id="PS50850"/>
    </source>
</evidence>
<feature type="transmembrane region" description="Helical" evidence="8">
    <location>
        <begin position="305"/>
        <end position="330"/>
    </location>
</feature>
<evidence type="ECO:0000256" key="3">
    <source>
        <dbReference type="ARBA" id="ARBA00022475"/>
    </source>
</evidence>
<evidence type="ECO:0000256" key="5">
    <source>
        <dbReference type="ARBA" id="ARBA00022692"/>
    </source>
</evidence>
<dbReference type="Proteomes" id="UP001153714">
    <property type="component" value="Chromosome 5"/>
</dbReference>
<feature type="domain" description="Major facilitator superfamily (MFS) profile" evidence="9">
    <location>
        <begin position="6"/>
        <end position="456"/>
    </location>
</feature>
<dbReference type="AlphaFoldDB" id="A0A9N9RAV0"/>
<sequence>MSKVLFQVLSALILYFSCLNVGVVFTWPSSTFLLFKSDETPLHRPMVESELSLLGSFSSIGALVSNPLTGLFLDRLGRKRSAIITAGIGTISWGLIAFSNSVEVILGAVFLAGISGSVLLVVPVYIVEFSDESIRGALTSGSIVFYGVGMLVSYMIGGLLSYKVMVYICLTLSMIGVMILMLLKESPTLLMKKGMEEEAKKSLAFYTNSTPDSKVVLQEIMKIKRALAPEELEVQSPEEEKLTSHVSKNLPTKKLNFFQFFKKSKSTQRGLLLALTLMTTAIFQGLMVVIVYANPLFVEAVPEEILSATWCSVILAAVSVVFGIIAAYLTDLIGRRTLIIVSSVAAGFSCIALGTQIHLHWGPQWLTAVFIYLFCATYTCGAGTVPFVLLAELFLPEVKSIMSMIVMEWTWICNFIILFIFNPLVAAIGLGPVFYIFAAVCFGSAIYCVLFMPETKGLTVDAIQLLFVKRKRDNVI</sequence>
<dbReference type="PANTHER" id="PTHR48021:SF33">
    <property type="entry name" value="AT22075P-RELATED"/>
    <property type="match status" value="1"/>
</dbReference>
<dbReference type="Gene3D" id="1.20.1250.20">
    <property type="entry name" value="MFS general substrate transporter like domains"/>
    <property type="match status" value="1"/>
</dbReference>